<protein>
    <recommendedName>
        <fullName evidence="6">EXS domain-containing protein</fullName>
    </recommendedName>
</protein>
<organism evidence="7 8">
    <name type="scientific">Exophiala oligosperma</name>
    <dbReference type="NCBI Taxonomy" id="215243"/>
    <lineage>
        <taxon>Eukaryota</taxon>
        <taxon>Fungi</taxon>
        <taxon>Dikarya</taxon>
        <taxon>Ascomycota</taxon>
        <taxon>Pezizomycotina</taxon>
        <taxon>Eurotiomycetes</taxon>
        <taxon>Chaetothyriomycetidae</taxon>
        <taxon>Chaetothyriales</taxon>
        <taxon>Herpotrichiellaceae</taxon>
        <taxon>Exophiala</taxon>
    </lineage>
</organism>
<evidence type="ECO:0000313" key="8">
    <source>
        <dbReference type="Proteomes" id="UP000053342"/>
    </source>
</evidence>
<evidence type="ECO:0000259" key="6">
    <source>
        <dbReference type="Pfam" id="PF03124"/>
    </source>
</evidence>
<evidence type="ECO:0000256" key="4">
    <source>
        <dbReference type="ARBA" id="ARBA00023136"/>
    </source>
</evidence>
<sequence>MDGDPAVEPEVDSFSLFLPLPYRVAFIAVLGIWAWGLNLHYLHLVRIDVPALIRYPARSGQQSSSHHHATYQLATLLTLPLVGSLLLFWLITRGDRHAALSWQILPQSYLLFLMLCFLLPIKRMSRSGRLHFLSTLKRISLGGLAEVQDGKFGDILLADVLTSYAKVLGDLFVSTCMLFSRKTTSTAKPDRGCGGAYLVPLIISIPSMIRLRQCLIEYLRVRRNRTSMSGWGGQHLANALKYASAFPVIVLSALQRGYDPTTFHMTEAGLFRLWYGLFAWVSDNDADMHVQVTFRFCQLILFVLLGRGQRLGSVTVLVEPGEERSRASLWPTKVSVFSRQGNVLYGHCDRSSTALYMELQALPALRPLQRSRGWDFPHGDFGSTAALDVDISPGRDRMGAQ</sequence>
<evidence type="ECO:0000256" key="2">
    <source>
        <dbReference type="ARBA" id="ARBA00022692"/>
    </source>
</evidence>
<dbReference type="OrthoDB" id="2159384at2759"/>
<dbReference type="RefSeq" id="XP_016258935.1">
    <property type="nucleotide sequence ID" value="XM_016411128.1"/>
</dbReference>
<dbReference type="AlphaFoldDB" id="A0A0D2DSV6"/>
<feature type="transmembrane region" description="Helical" evidence="5">
    <location>
        <begin position="73"/>
        <end position="92"/>
    </location>
</feature>
<evidence type="ECO:0000256" key="3">
    <source>
        <dbReference type="ARBA" id="ARBA00022989"/>
    </source>
</evidence>
<dbReference type="Pfam" id="PF03124">
    <property type="entry name" value="EXS"/>
    <property type="match status" value="1"/>
</dbReference>
<dbReference type="HOGENOM" id="CLU_687028_0_0_1"/>
<dbReference type="PANTHER" id="PTHR10783">
    <property type="entry name" value="XENOTROPIC AND POLYTROPIC RETROVIRUS RECEPTOR 1-RELATED"/>
    <property type="match status" value="1"/>
</dbReference>
<feature type="transmembrane region" description="Helical" evidence="5">
    <location>
        <begin position="20"/>
        <end position="37"/>
    </location>
</feature>
<dbReference type="GeneID" id="27361742"/>
<name>A0A0D2DSV6_9EURO</name>
<dbReference type="PANTHER" id="PTHR10783:SF46">
    <property type="entry name" value="PROTEIN ERD1 HOMOLOG 2"/>
    <property type="match status" value="1"/>
</dbReference>
<reference evidence="7 8" key="1">
    <citation type="submission" date="2015-01" db="EMBL/GenBank/DDBJ databases">
        <title>The Genome Sequence of Exophiala oligosperma CBS72588.</title>
        <authorList>
            <consortium name="The Broad Institute Genomics Platform"/>
            <person name="Cuomo C."/>
            <person name="de Hoog S."/>
            <person name="Gorbushina A."/>
            <person name="Stielow B."/>
            <person name="Teixiera M."/>
            <person name="Abouelleil A."/>
            <person name="Chapman S.B."/>
            <person name="Priest M."/>
            <person name="Young S.K."/>
            <person name="Wortman J."/>
            <person name="Nusbaum C."/>
            <person name="Birren B."/>
        </authorList>
    </citation>
    <scope>NUCLEOTIDE SEQUENCE [LARGE SCALE GENOMIC DNA]</scope>
    <source>
        <strain evidence="7 8">CBS 72588</strain>
    </source>
</reference>
<keyword evidence="3 5" id="KW-1133">Transmembrane helix</keyword>
<keyword evidence="4 5" id="KW-0472">Membrane</keyword>
<keyword evidence="2 5" id="KW-0812">Transmembrane</keyword>
<evidence type="ECO:0000313" key="7">
    <source>
        <dbReference type="EMBL" id="KIW38719.1"/>
    </source>
</evidence>
<evidence type="ECO:0000256" key="1">
    <source>
        <dbReference type="ARBA" id="ARBA00004141"/>
    </source>
</evidence>
<dbReference type="VEuPathDB" id="FungiDB:PV06_09668"/>
<keyword evidence="8" id="KW-1185">Reference proteome</keyword>
<dbReference type="GO" id="GO:0016020">
    <property type="term" value="C:membrane"/>
    <property type="evidence" value="ECO:0007669"/>
    <property type="project" value="UniProtKB-SubCell"/>
</dbReference>
<feature type="domain" description="EXS" evidence="6">
    <location>
        <begin position="18"/>
        <end position="278"/>
    </location>
</feature>
<comment type="subcellular location">
    <subcellularLocation>
        <location evidence="1">Membrane</location>
        <topology evidence="1">Multi-pass membrane protein</topology>
    </subcellularLocation>
</comment>
<dbReference type="EMBL" id="KN847341">
    <property type="protein sequence ID" value="KIW38719.1"/>
    <property type="molecule type" value="Genomic_DNA"/>
</dbReference>
<gene>
    <name evidence="7" type="ORF">PV06_09668</name>
</gene>
<dbReference type="Proteomes" id="UP000053342">
    <property type="component" value="Unassembled WGS sequence"/>
</dbReference>
<feature type="transmembrane region" description="Helical" evidence="5">
    <location>
        <begin position="104"/>
        <end position="121"/>
    </location>
</feature>
<accession>A0A0D2DSV6</accession>
<dbReference type="GO" id="GO:0005737">
    <property type="term" value="C:cytoplasm"/>
    <property type="evidence" value="ECO:0007669"/>
    <property type="project" value="TreeGrafter"/>
</dbReference>
<proteinExistence type="predicted"/>
<evidence type="ECO:0000256" key="5">
    <source>
        <dbReference type="SAM" id="Phobius"/>
    </source>
</evidence>
<dbReference type="InterPro" id="IPR004342">
    <property type="entry name" value="EXS_C"/>
</dbReference>